<evidence type="ECO:0000256" key="12">
    <source>
        <dbReference type="PIRSR" id="PIRSR602401-1"/>
    </source>
</evidence>
<dbReference type="GO" id="GO:0016705">
    <property type="term" value="F:oxidoreductase activity, acting on paired donors, with incorporation or reduction of molecular oxygen"/>
    <property type="evidence" value="ECO:0007669"/>
    <property type="project" value="InterPro"/>
</dbReference>
<dbReference type="PROSITE" id="PS00086">
    <property type="entry name" value="CYTOCHROME_P450"/>
    <property type="match status" value="1"/>
</dbReference>
<dbReference type="GO" id="GO:0020037">
    <property type="term" value="F:heme binding"/>
    <property type="evidence" value="ECO:0007669"/>
    <property type="project" value="InterPro"/>
</dbReference>
<keyword evidence="7" id="KW-0256">Endoplasmic reticulum</keyword>
<feature type="binding site" description="axial binding residue" evidence="12">
    <location>
        <position position="464"/>
    </location>
    <ligand>
        <name>heme</name>
        <dbReference type="ChEBI" id="CHEBI:30413"/>
    </ligand>
    <ligandPart>
        <name>Fe</name>
        <dbReference type="ChEBI" id="CHEBI:18248"/>
    </ligandPart>
</feature>
<comment type="function">
    <text evidence="11">Cytochromes P450 are a group of heme-thiolate monooxygenases. They oxidize a variety of structurally unrelated compounds, including steroids, fatty acids, and xenobiotics.</text>
</comment>
<keyword evidence="6 12" id="KW-0479">Metal-binding</keyword>
<evidence type="ECO:0000256" key="3">
    <source>
        <dbReference type="ARBA" id="ARBA00004406"/>
    </source>
</evidence>
<keyword evidence="10 13" id="KW-0503">Monooxygenase</keyword>
<dbReference type="InterPro" id="IPR050705">
    <property type="entry name" value="Cytochrome_P450_3A"/>
</dbReference>
<dbReference type="Pfam" id="PF00067">
    <property type="entry name" value="p450"/>
    <property type="match status" value="1"/>
</dbReference>
<sequence>MYLLAIFCTLIVVPVVILVRWRKKTFEYFENIGIPGPEPNIFWGNLLEYHRNGRDNALKRWYDKYGKVFGFYNGDVPTLVVSDIDFLNYVFVENFKNFVDRGITMRSDQEHSFLGQAIVHAKEPQWRILRSITSKEFTPYKLRRMMPHLVEQGDIFMDVLDKLADEGKQTSMNDAFQALSLDFVCRAAFGIDTDFQHNLACPFYVKAKNTVPGMMKGFFHAVAQSSTTLGKLMKPFFWLNKMLGNFSMEIFAREMKKVVKLKTQNAATRQKDMLQNFLEAEVHAIQPNNGITLKNNNNSESKKLEDVGHLSEEEVVLLTTVVLIGGFQTTSVTLGFISLLLAMHPNIQEKVRGEAKAAIESSGGLDYNTVIQKLKYTRQVINETLRLYPPSVTFHTRTAKESFEYKNKTFKAGTCIMAPVLQLHQDPDYWHEPSKFNPDRFGPENEGRYCKAAFQPFGIGPRCCVGYNLAVFQVLYFTAKMVANFKMELGEAQKGAIAIHNVGMMAMLDNGP</sequence>
<dbReference type="EMBL" id="GHJT01005155">
    <property type="protein sequence ID" value="MOY39126.1"/>
    <property type="molecule type" value="Transcribed_RNA"/>
</dbReference>
<dbReference type="VEuPathDB" id="VectorBase:ISCW016385"/>
<dbReference type="Gene3D" id="1.10.630.10">
    <property type="entry name" value="Cytochrome P450"/>
    <property type="match status" value="1"/>
</dbReference>
<dbReference type="AlphaFoldDB" id="A0A4D5RQS6"/>
<comment type="cofactor">
    <cofactor evidence="1 12">
        <name>heme</name>
        <dbReference type="ChEBI" id="CHEBI:30413"/>
    </cofactor>
</comment>
<evidence type="ECO:0000256" key="9">
    <source>
        <dbReference type="ARBA" id="ARBA00023004"/>
    </source>
</evidence>
<dbReference type="SUPFAM" id="SSF48264">
    <property type="entry name" value="Cytochrome P450"/>
    <property type="match status" value="1"/>
</dbReference>
<dbReference type="PANTHER" id="PTHR24302:SF15">
    <property type="entry name" value="FATTY-ACID PEROXYGENASE"/>
    <property type="match status" value="1"/>
</dbReference>
<dbReference type="VEuPathDB" id="VectorBase:ISCP_030072"/>
<comment type="similarity">
    <text evidence="4 13">Belongs to the cytochrome P450 family.</text>
</comment>
<keyword evidence="8 13" id="KW-0560">Oxidoreductase</keyword>
<dbReference type="PRINTS" id="PR00463">
    <property type="entry name" value="EP450I"/>
</dbReference>
<dbReference type="OrthoDB" id="2789670at2759"/>
<keyword evidence="7" id="KW-0492">Microsome</keyword>
<evidence type="ECO:0000256" key="5">
    <source>
        <dbReference type="ARBA" id="ARBA00022617"/>
    </source>
</evidence>
<evidence type="ECO:0000256" key="6">
    <source>
        <dbReference type="ARBA" id="ARBA00022723"/>
    </source>
</evidence>
<dbReference type="InterPro" id="IPR001128">
    <property type="entry name" value="Cyt_P450"/>
</dbReference>
<dbReference type="VEuPathDB" id="VectorBase:ISCI016385"/>
<dbReference type="GO" id="GO:0004497">
    <property type="term" value="F:monooxygenase activity"/>
    <property type="evidence" value="ECO:0007669"/>
    <property type="project" value="UniProtKB-KW"/>
</dbReference>
<reference evidence="14" key="1">
    <citation type="submission" date="2019-04" db="EMBL/GenBank/DDBJ databases">
        <title>An insight into the mialome of Ixodes scapularis.</title>
        <authorList>
            <person name="Ribeiro J.M."/>
            <person name="Mather T.N."/>
            <person name="Karim S."/>
        </authorList>
    </citation>
    <scope>NUCLEOTIDE SEQUENCE</scope>
</reference>
<dbReference type="FunFam" id="1.10.630.10:FF:000182">
    <property type="entry name" value="Cytochrome P450 3A4"/>
    <property type="match status" value="1"/>
</dbReference>
<proteinExistence type="inferred from homology"/>
<dbReference type="InterPro" id="IPR002401">
    <property type="entry name" value="Cyt_P450_E_grp-I"/>
</dbReference>
<dbReference type="InterPro" id="IPR036396">
    <property type="entry name" value="Cyt_P450_sf"/>
</dbReference>
<evidence type="ECO:0000256" key="7">
    <source>
        <dbReference type="ARBA" id="ARBA00022848"/>
    </source>
</evidence>
<evidence type="ECO:0000256" key="10">
    <source>
        <dbReference type="ARBA" id="ARBA00023033"/>
    </source>
</evidence>
<evidence type="ECO:0000256" key="13">
    <source>
        <dbReference type="RuleBase" id="RU000461"/>
    </source>
</evidence>
<evidence type="ECO:0000256" key="2">
    <source>
        <dbReference type="ARBA" id="ARBA00004174"/>
    </source>
</evidence>
<dbReference type="InterPro" id="IPR017972">
    <property type="entry name" value="Cyt_P450_CS"/>
</dbReference>
<evidence type="ECO:0000256" key="8">
    <source>
        <dbReference type="ARBA" id="ARBA00023002"/>
    </source>
</evidence>
<evidence type="ECO:0000256" key="1">
    <source>
        <dbReference type="ARBA" id="ARBA00001971"/>
    </source>
</evidence>
<keyword evidence="9 12" id="KW-0408">Iron</keyword>
<name>A0A4D5RQS6_IXOSC</name>
<dbReference type="GO" id="GO:0005506">
    <property type="term" value="F:iron ion binding"/>
    <property type="evidence" value="ECO:0007669"/>
    <property type="project" value="InterPro"/>
</dbReference>
<evidence type="ECO:0000256" key="4">
    <source>
        <dbReference type="ARBA" id="ARBA00010617"/>
    </source>
</evidence>
<evidence type="ECO:0000313" key="14">
    <source>
        <dbReference type="EMBL" id="MOY39126.1"/>
    </source>
</evidence>
<dbReference type="PRINTS" id="PR00385">
    <property type="entry name" value="P450"/>
</dbReference>
<comment type="subcellular location">
    <subcellularLocation>
        <location evidence="3">Endoplasmic reticulum membrane</location>
        <topology evidence="3">Peripheral membrane protein</topology>
    </subcellularLocation>
    <subcellularLocation>
        <location evidence="2">Microsome membrane</location>
        <topology evidence="2">Peripheral membrane protein</topology>
    </subcellularLocation>
</comment>
<dbReference type="GO" id="GO:0005789">
    <property type="term" value="C:endoplasmic reticulum membrane"/>
    <property type="evidence" value="ECO:0007669"/>
    <property type="project" value="UniProtKB-SubCell"/>
</dbReference>
<accession>A0A4D5RQS6</accession>
<organism evidence="14">
    <name type="scientific">Ixodes scapularis</name>
    <name type="common">Black-legged tick</name>
    <name type="synonym">Deer tick</name>
    <dbReference type="NCBI Taxonomy" id="6945"/>
    <lineage>
        <taxon>Eukaryota</taxon>
        <taxon>Metazoa</taxon>
        <taxon>Ecdysozoa</taxon>
        <taxon>Arthropoda</taxon>
        <taxon>Chelicerata</taxon>
        <taxon>Arachnida</taxon>
        <taxon>Acari</taxon>
        <taxon>Parasitiformes</taxon>
        <taxon>Ixodida</taxon>
        <taxon>Ixodoidea</taxon>
        <taxon>Ixodidae</taxon>
        <taxon>Ixodinae</taxon>
        <taxon>Ixodes</taxon>
    </lineage>
</organism>
<keyword evidence="5 12" id="KW-0349">Heme</keyword>
<evidence type="ECO:0000256" key="11">
    <source>
        <dbReference type="ARBA" id="ARBA00043906"/>
    </source>
</evidence>
<protein>
    <submittedName>
        <fullName evidence="14">Putative cytochrome</fullName>
    </submittedName>
</protein>
<dbReference type="PANTHER" id="PTHR24302">
    <property type="entry name" value="CYTOCHROME P450 FAMILY 3"/>
    <property type="match status" value="1"/>
</dbReference>